<dbReference type="Gene3D" id="3.90.180.10">
    <property type="entry name" value="Medium-chain alcohol dehydrogenases, catalytic domain"/>
    <property type="match status" value="2"/>
</dbReference>
<dbReference type="RefSeq" id="WP_077326513.1">
    <property type="nucleotide sequence ID" value="NZ_CP012098.1"/>
</dbReference>
<dbReference type="Proteomes" id="UP000188159">
    <property type="component" value="Chromosome"/>
</dbReference>
<dbReference type="SUPFAM" id="SSF50129">
    <property type="entry name" value="GroES-like"/>
    <property type="match status" value="1"/>
</dbReference>
<protein>
    <recommendedName>
        <fullName evidence="2">Alcohol dehydrogenase-like N-terminal domain-containing protein</fullName>
    </recommendedName>
</protein>
<evidence type="ECO:0000256" key="1">
    <source>
        <dbReference type="ARBA" id="ARBA00023002"/>
    </source>
</evidence>
<organism evidence="3 4">
    <name type="scientific">Anaerostipes hadrus</name>
    <dbReference type="NCBI Taxonomy" id="649756"/>
    <lineage>
        <taxon>Bacteria</taxon>
        <taxon>Bacillati</taxon>
        <taxon>Bacillota</taxon>
        <taxon>Clostridia</taxon>
        <taxon>Lachnospirales</taxon>
        <taxon>Lachnospiraceae</taxon>
        <taxon>Anaerostipes</taxon>
    </lineage>
</organism>
<name>A0A1Q2C767_ANAHA</name>
<sequence length="549" mass="62107">MPKENYAWYYLGNGIETFGIDGKPSKYEMKLPGKDEILARVDAVALCASDIKMIRMGNDYPLFKNRDFKQNPAILGHELSLTIEEVGENLKDRWKKGMRVGVQPDVYMNSVRYCMGVNVDGGMQHYILLPKPVFYSDQGETIFEVDKKLSYASVAQLEPNACAEASYRAWGRNEFDKDGSILIYIGPEGDQEYTLDKELDHKKVVIFSKGNKTKKYPENAVDITSLNDAWKEAENGFEDILIVGNIENEEFEDILEHISDTALICWLAEQETDQMIKADIAKIHYGKNNWIGTTSKCLSDAFLEEKQRYELRNRGTLLVMGGAGAMGRIHTLRAIMKESPPSQIVVTARRRKRLEALLDDFGDIAKKHQVKLNIIAMEDPDWRKELRNYCKEEGFDDIIVSAPGTEPVENAVPFLKKDGMLILFSGTKYGSYAKLPIGYVASYGARINASSGSTVEDEKKVLRKIEAGQYHPDQNVMAIAGFKALKQAVEAVSQGKYPGKVIIYPQLDDLPLLDIHQIGDYDKVFEGVQINGWNREYEKKLYQKLKKGE</sequence>
<feature type="domain" description="Alcohol dehydrogenase-like N-terminal" evidence="2">
    <location>
        <begin position="33"/>
        <end position="131"/>
    </location>
</feature>
<dbReference type="EMBL" id="CP012098">
    <property type="protein sequence ID" value="AQP39583.1"/>
    <property type="molecule type" value="Genomic_DNA"/>
</dbReference>
<dbReference type="Pfam" id="PF08240">
    <property type="entry name" value="ADH_N"/>
    <property type="match status" value="1"/>
</dbReference>
<dbReference type="InterPro" id="IPR050129">
    <property type="entry name" value="Zn_alcohol_dh"/>
</dbReference>
<proteinExistence type="predicted"/>
<dbReference type="PANTHER" id="PTHR43401:SF2">
    <property type="entry name" value="L-THREONINE 3-DEHYDROGENASE"/>
    <property type="match status" value="1"/>
</dbReference>
<evidence type="ECO:0000313" key="3">
    <source>
        <dbReference type="EMBL" id="AQP39583.1"/>
    </source>
</evidence>
<evidence type="ECO:0000259" key="2">
    <source>
        <dbReference type="Pfam" id="PF08240"/>
    </source>
</evidence>
<accession>A0A1Q2C767</accession>
<evidence type="ECO:0000313" key="4">
    <source>
        <dbReference type="Proteomes" id="UP000188159"/>
    </source>
</evidence>
<keyword evidence="1" id="KW-0560">Oxidoreductase</keyword>
<dbReference type="InterPro" id="IPR013154">
    <property type="entry name" value="ADH-like_N"/>
</dbReference>
<dbReference type="InterPro" id="IPR036291">
    <property type="entry name" value="NAD(P)-bd_dom_sf"/>
</dbReference>
<dbReference type="AlphaFoldDB" id="A0A1Q2C767"/>
<gene>
    <name evidence="3" type="ORF">DO83_08280</name>
</gene>
<dbReference type="PANTHER" id="PTHR43401">
    <property type="entry name" value="L-THREONINE 3-DEHYDROGENASE"/>
    <property type="match status" value="1"/>
</dbReference>
<reference evidence="3 4" key="1">
    <citation type="journal article" date="2016" name="Sci. Rep.">
        <title>Accelerated dysbiosis of gut microbiota during aggravation of DSS-induced colitis by a butyrate-producing bacterium.</title>
        <authorList>
            <person name="Zhang Q."/>
            <person name="Wu Y."/>
            <person name="Wang J."/>
            <person name="Wu G."/>
            <person name="Long W."/>
            <person name="Xue Z."/>
            <person name="Wang L."/>
            <person name="Zhang X."/>
            <person name="Pang X."/>
            <person name="Zhao Y."/>
            <person name="Zhao L."/>
            <person name="Zhang C."/>
        </authorList>
    </citation>
    <scope>NUCLEOTIDE SEQUENCE [LARGE SCALE GENOMIC DNA]</scope>
    <source>
        <strain evidence="3 4">BPB5</strain>
    </source>
</reference>
<dbReference type="GO" id="GO:0016491">
    <property type="term" value="F:oxidoreductase activity"/>
    <property type="evidence" value="ECO:0007669"/>
    <property type="project" value="UniProtKB-KW"/>
</dbReference>
<dbReference type="InterPro" id="IPR011032">
    <property type="entry name" value="GroES-like_sf"/>
</dbReference>
<dbReference type="SUPFAM" id="SSF51735">
    <property type="entry name" value="NAD(P)-binding Rossmann-fold domains"/>
    <property type="match status" value="1"/>
</dbReference>